<dbReference type="Proteomes" id="UP001213681">
    <property type="component" value="Unassembled WGS sequence"/>
</dbReference>
<organism evidence="3 4">
    <name type="scientific">Penicillium daleae</name>
    <dbReference type="NCBI Taxonomy" id="63821"/>
    <lineage>
        <taxon>Eukaryota</taxon>
        <taxon>Fungi</taxon>
        <taxon>Dikarya</taxon>
        <taxon>Ascomycota</taxon>
        <taxon>Pezizomycotina</taxon>
        <taxon>Eurotiomycetes</taxon>
        <taxon>Eurotiomycetidae</taxon>
        <taxon>Eurotiales</taxon>
        <taxon>Aspergillaceae</taxon>
        <taxon>Penicillium</taxon>
    </lineage>
</organism>
<accession>A0AAD6C7Y4</accession>
<reference evidence="3" key="1">
    <citation type="submission" date="2022-12" db="EMBL/GenBank/DDBJ databases">
        <authorList>
            <person name="Petersen C."/>
        </authorList>
    </citation>
    <scope>NUCLEOTIDE SEQUENCE</scope>
    <source>
        <strain evidence="3">IBT 16125</strain>
    </source>
</reference>
<comment type="caution">
    <text evidence="3">The sequence shown here is derived from an EMBL/GenBank/DDBJ whole genome shotgun (WGS) entry which is preliminary data.</text>
</comment>
<evidence type="ECO:0000256" key="1">
    <source>
        <dbReference type="SAM" id="MobiDB-lite"/>
    </source>
</evidence>
<dbReference type="InterPro" id="IPR052609">
    <property type="entry name" value="Ribosome_Biogenesis_Reg"/>
</dbReference>
<feature type="domain" description="Nucleolar 27S pre-rRNA processing Urb2/Npa2 C-terminal" evidence="2">
    <location>
        <begin position="1254"/>
        <end position="1482"/>
    </location>
</feature>
<dbReference type="GeneID" id="81600754"/>
<dbReference type="InterPro" id="IPR018849">
    <property type="entry name" value="Urb2/Npa2_C"/>
</dbReference>
<dbReference type="PANTHER" id="PTHR15682:SF2">
    <property type="entry name" value="UNHEALTHY RIBOSOME BIOGENESIS PROTEIN 2 HOMOLOG"/>
    <property type="match status" value="1"/>
</dbReference>
<dbReference type="GO" id="GO:0005730">
    <property type="term" value="C:nucleolus"/>
    <property type="evidence" value="ECO:0007669"/>
    <property type="project" value="TreeGrafter"/>
</dbReference>
<protein>
    <recommendedName>
        <fullName evidence="2">Nucleolar 27S pre-rRNA processing Urb2/Npa2 C-terminal domain-containing protein</fullName>
    </recommendedName>
</protein>
<sequence length="1483" mass="165533">MPLLAGPSSSSQEALLRLEKGSTASPTTQLHEAAQILGVDLNTCESHPETHRNAKIQAKATPKEEWVLRWLLKRLRTGKNYRVDPASFLLLRELIGLISPKNLATILKDQKFSSILCDTMTDLENDIFATLGSGSSTSSFESDSSNPLDMHATRKEHRGTQGTKRKRIAGENDAEPMDLDEKPQNLASCFLTFIRALDCLYGVVTLAQRTLGVDEVANSHLKLALRGEPEVVAGLLGRSLQLAAVAVTQFSQAGKTTDLQHLLLVFPAMLELWESRSYRQDDTNNNSSNDWFAKSCFSHALRLQLCLRNVKFDTDERAHLLHAIERIVALHVLIPAREAFFARGGSGIDYSKEEPDWSAVKPVTDTFRPIIGELSIIQMTPAKSNSRSFHPSWRSIELLPELFDNAVRAVPRDDFRRQTHEAPWLETLFVAVAELAYSTAKEEEPATFSVRFVSVLEDLLRIALGRSVGLSLQTVLTHAGYTGLLEQGLEQVQWNVTALVISLGVDVFLPNSGLRDASKLLDALLDKIMLQWRSEGCKKSKDYDTIKNDIVIPLLRGFAGARDLTSFMEVWHDQLVILEEARVRNDSLPFFSVWEDDDLCDVFSELTRTSLTGVNFAAQLQAAATATRADNGKISESSQSYAKFIALEATFRSKVSLGNSEETLAHFLETLTSTLSSKQMFHWRWRLWRFVRNFLQNNLLATDGVLAKATQSLASIAAKSLHRNQKNLAKAPLAPLESWEIYRFVLVVVTGKPSDEQLAAFADISKDVAKLVSSITPEDSKASMEAPWDGRIDTLSSPTTLALAYTLALIREPDVWEKVASEYRSSMFKQLMTLAAAQYHSSSLPMETVADNARFLHAWASIVCHEYLLNVPFIVPDLVLLLTKSIENDVSNRSLYVESLQRIPAALITRGLRTALLDKLHDIVVQQDSAPEVTLGLLTMMAKLAAMPKCDASVTSDWEPIWTEARSISLEGTDLDLQIMKAFRSLYRAVIAKLLVLSQDDRFETFGKLYSRVSKQASKLRQIDRDSMACFLLRLSLSELWIHRKQLAKAFSEDDLASCRQRVFGLVLADMKSVKDQCRKQKLEETITLIKTIDALEDFEDLATNNIEVEKFLSKLERYMEMSIDSTPSRLIRRRLMATKGSEKKFTKPVLQCAETLTLQSLYAEDQQLFIRATTERFRSMTGEQISEAIQEIRELGFTGEHAACRLLVIYLAVISLQPVEDKESSISRELSHLSQSLAAALVHSTSIDQFCFTAETLALLLRVHTRSIAQCNVDDMLAAIATAASKSGPRISPEYAPTIYTRLCRLMGIILGLQRVKIGGRFHLVVTAMQRLLGCLFARSRKRSRANRAAVIAHPFWLAPLDASHASNFTRLLTSLSDPTVSAVLRPQPGMSREALTDETKKAKRIAGQYLQYVIMAYAQCSLRGSLVPDVKAALMPGLYSALDVMSRESLRAMNAGLDASGRAVFKSLYDDYVKFGKWNKA</sequence>
<dbReference type="RefSeq" id="XP_056766215.1">
    <property type="nucleotide sequence ID" value="XM_056910511.1"/>
</dbReference>
<evidence type="ECO:0000259" key="2">
    <source>
        <dbReference type="Pfam" id="PF10441"/>
    </source>
</evidence>
<gene>
    <name evidence="3" type="ORF">N7458_007129</name>
</gene>
<dbReference type="GO" id="GO:0042254">
    <property type="term" value="P:ribosome biogenesis"/>
    <property type="evidence" value="ECO:0007669"/>
    <property type="project" value="TreeGrafter"/>
</dbReference>
<feature type="compositionally biased region" description="Low complexity" evidence="1">
    <location>
        <begin position="134"/>
        <end position="145"/>
    </location>
</feature>
<dbReference type="PANTHER" id="PTHR15682">
    <property type="entry name" value="UNHEALTHY RIBOSOME BIOGENESIS PROTEIN 2 HOMOLOG"/>
    <property type="match status" value="1"/>
</dbReference>
<dbReference type="Pfam" id="PF10441">
    <property type="entry name" value="Urb2"/>
    <property type="match status" value="1"/>
</dbReference>
<feature type="region of interest" description="Disordered" evidence="1">
    <location>
        <begin position="134"/>
        <end position="178"/>
    </location>
</feature>
<name>A0AAD6C7Y4_9EURO</name>
<evidence type="ECO:0000313" key="3">
    <source>
        <dbReference type="EMBL" id="KAJ5450680.1"/>
    </source>
</evidence>
<reference evidence="3" key="2">
    <citation type="journal article" date="2023" name="IMA Fungus">
        <title>Comparative genomic study of the Penicillium genus elucidates a diverse pangenome and 15 lateral gene transfer events.</title>
        <authorList>
            <person name="Petersen C."/>
            <person name="Sorensen T."/>
            <person name="Nielsen M.R."/>
            <person name="Sondergaard T.E."/>
            <person name="Sorensen J.L."/>
            <person name="Fitzpatrick D.A."/>
            <person name="Frisvad J.C."/>
            <person name="Nielsen K.L."/>
        </authorList>
    </citation>
    <scope>NUCLEOTIDE SEQUENCE</scope>
    <source>
        <strain evidence="3">IBT 16125</strain>
    </source>
</reference>
<keyword evidence="4" id="KW-1185">Reference proteome</keyword>
<dbReference type="EMBL" id="JAPVEA010000006">
    <property type="protein sequence ID" value="KAJ5450680.1"/>
    <property type="molecule type" value="Genomic_DNA"/>
</dbReference>
<evidence type="ECO:0000313" key="4">
    <source>
        <dbReference type="Proteomes" id="UP001213681"/>
    </source>
</evidence>
<proteinExistence type="predicted"/>